<dbReference type="RefSeq" id="WP_100715563.1">
    <property type="nucleotide sequence ID" value="NZ_NPDY01000043.1"/>
</dbReference>
<dbReference type="EMBL" id="NPDY01000043">
    <property type="protein sequence ID" value="PJZ68015.1"/>
    <property type="molecule type" value="Genomic_DNA"/>
</dbReference>
<evidence type="ECO:0000313" key="5">
    <source>
        <dbReference type="Proteomes" id="UP000231990"/>
    </source>
</evidence>
<comment type="caution">
    <text evidence="3">The sequence shown here is derived from an EMBL/GenBank/DDBJ whole genome shotgun (WGS) entry which is preliminary data.</text>
</comment>
<feature type="transmembrane region" description="Helical" evidence="1">
    <location>
        <begin position="108"/>
        <end position="126"/>
    </location>
</feature>
<keyword evidence="4" id="KW-1185">Reference proteome</keyword>
<evidence type="ECO:0000313" key="4">
    <source>
        <dbReference type="Proteomes" id="UP000231962"/>
    </source>
</evidence>
<proteinExistence type="predicted"/>
<evidence type="ECO:0000313" key="2">
    <source>
        <dbReference type="EMBL" id="PJZ68015.1"/>
    </source>
</evidence>
<keyword evidence="1" id="KW-0812">Transmembrane</keyword>
<dbReference type="AlphaFoldDB" id="A0A2M9ZHV4"/>
<dbReference type="EMBL" id="NPDZ01000029">
    <property type="protein sequence ID" value="PJZ71646.1"/>
    <property type="molecule type" value="Genomic_DNA"/>
</dbReference>
<protein>
    <recommendedName>
        <fullName evidence="6">Zinc-finger domain-containing protein</fullName>
    </recommendedName>
</protein>
<evidence type="ECO:0000256" key="1">
    <source>
        <dbReference type="SAM" id="Phobius"/>
    </source>
</evidence>
<accession>A0A2M9ZHV4</accession>
<organism evidence="3 5">
    <name type="scientific">Leptospira perolatii</name>
    <dbReference type="NCBI Taxonomy" id="2023191"/>
    <lineage>
        <taxon>Bacteria</taxon>
        <taxon>Pseudomonadati</taxon>
        <taxon>Spirochaetota</taxon>
        <taxon>Spirochaetia</taxon>
        <taxon>Leptospirales</taxon>
        <taxon>Leptospiraceae</taxon>
        <taxon>Leptospira</taxon>
    </lineage>
</organism>
<keyword evidence="1" id="KW-1133">Transmembrane helix</keyword>
<sequence>MEKKCFDRKYIQQFLYSQEQIPLFLNKHINNCVLCQTTIVELSEIEPISEMIFRKPFQKQKELWFGAEISNQISNSIPHKDNLMVGLLPKKSFFDWVSLSKGKVPRTILLTVYSIVVIEIIVSYFQSAY</sequence>
<dbReference type="Proteomes" id="UP000231990">
    <property type="component" value="Unassembled WGS sequence"/>
</dbReference>
<keyword evidence="1" id="KW-0472">Membrane</keyword>
<reference evidence="4 5" key="1">
    <citation type="submission" date="2017-07" db="EMBL/GenBank/DDBJ databases">
        <title>Leptospira spp. isolated from tropical soils.</title>
        <authorList>
            <person name="Thibeaux R."/>
            <person name="Iraola G."/>
            <person name="Ferres I."/>
            <person name="Bierque E."/>
            <person name="Girault D."/>
            <person name="Soupe-Gilbert M.-E."/>
            <person name="Picardeau M."/>
            <person name="Goarant C."/>
        </authorList>
    </citation>
    <scope>NUCLEOTIDE SEQUENCE [LARGE SCALE GENOMIC DNA]</scope>
    <source>
        <strain evidence="3 5">FH1-B-B1</strain>
        <strain evidence="2 4">FH1-B-C1</strain>
    </source>
</reference>
<dbReference type="Proteomes" id="UP000231962">
    <property type="component" value="Unassembled WGS sequence"/>
</dbReference>
<evidence type="ECO:0008006" key="6">
    <source>
        <dbReference type="Google" id="ProtNLM"/>
    </source>
</evidence>
<gene>
    <name evidence="2" type="ORF">CH360_18410</name>
    <name evidence="3" type="ORF">CH373_18400</name>
</gene>
<name>A0A2M9ZHV4_9LEPT</name>
<dbReference type="OrthoDB" id="342456at2"/>
<evidence type="ECO:0000313" key="3">
    <source>
        <dbReference type="EMBL" id="PJZ71646.1"/>
    </source>
</evidence>